<dbReference type="InterPro" id="IPR036663">
    <property type="entry name" value="Fumarylacetoacetase_C_sf"/>
</dbReference>
<dbReference type="GO" id="GO:0046872">
    <property type="term" value="F:metal ion binding"/>
    <property type="evidence" value="ECO:0007669"/>
    <property type="project" value="UniProtKB-KW"/>
</dbReference>
<dbReference type="EMBL" id="UGQQ01000002">
    <property type="protein sequence ID" value="SUA28514.1"/>
    <property type="molecule type" value="Genomic_DNA"/>
</dbReference>
<dbReference type="InterPro" id="IPR011234">
    <property type="entry name" value="Fumarylacetoacetase-like_C"/>
</dbReference>
<comment type="similarity">
    <text evidence="1">Belongs to the FAH family.</text>
</comment>
<dbReference type="SUPFAM" id="SSF56529">
    <property type="entry name" value="FAH"/>
    <property type="match status" value="1"/>
</dbReference>
<evidence type="ECO:0000256" key="1">
    <source>
        <dbReference type="ARBA" id="ARBA00010211"/>
    </source>
</evidence>
<dbReference type="InterPro" id="IPR051121">
    <property type="entry name" value="FAH"/>
</dbReference>
<dbReference type="GO" id="GO:0016853">
    <property type="term" value="F:isomerase activity"/>
    <property type="evidence" value="ECO:0007669"/>
    <property type="project" value="UniProtKB-KW"/>
</dbReference>
<evidence type="ECO:0000256" key="2">
    <source>
        <dbReference type="ARBA" id="ARBA00022723"/>
    </source>
</evidence>
<feature type="domain" description="Fumarylacetoacetase-like C-terminal" evidence="3">
    <location>
        <begin position="83"/>
        <end position="298"/>
    </location>
</feature>
<dbReference type="Proteomes" id="UP000254945">
    <property type="component" value="Unassembled WGS sequence"/>
</dbReference>
<dbReference type="GO" id="GO:0044281">
    <property type="term" value="P:small molecule metabolic process"/>
    <property type="evidence" value="ECO:0007669"/>
    <property type="project" value="UniProtKB-ARBA"/>
</dbReference>
<gene>
    <name evidence="4" type="ORF">NCTC4524_04494</name>
</gene>
<organism evidence="4 5">
    <name type="scientific">Mycolicibacterium senegalense</name>
    <dbReference type="NCBI Taxonomy" id="1796"/>
    <lineage>
        <taxon>Bacteria</taxon>
        <taxon>Bacillati</taxon>
        <taxon>Actinomycetota</taxon>
        <taxon>Actinomycetes</taxon>
        <taxon>Mycobacteriales</taxon>
        <taxon>Mycobacteriaceae</taxon>
        <taxon>Mycolicibacterium</taxon>
    </lineage>
</organism>
<keyword evidence="4" id="KW-0413">Isomerase</keyword>
<proteinExistence type="inferred from homology"/>
<evidence type="ECO:0000259" key="3">
    <source>
        <dbReference type="Pfam" id="PF01557"/>
    </source>
</evidence>
<dbReference type="Gene3D" id="3.90.850.10">
    <property type="entry name" value="Fumarylacetoacetase-like, C-terminal domain"/>
    <property type="match status" value="1"/>
</dbReference>
<reference evidence="4 5" key="1">
    <citation type="submission" date="2018-06" db="EMBL/GenBank/DDBJ databases">
        <authorList>
            <consortium name="Pathogen Informatics"/>
            <person name="Doyle S."/>
        </authorList>
    </citation>
    <scope>NUCLEOTIDE SEQUENCE [LARGE SCALE GENOMIC DNA]</scope>
    <source>
        <strain evidence="4 5">NCTC4524</strain>
    </source>
</reference>
<dbReference type="AlphaFoldDB" id="A0A378W7G8"/>
<dbReference type="PANTHER" id="PTHR42796:SF4">
    <property type="entry name" value="FUMARYLACETOACETATE HYDROLASE DOMAIN-CONTAINING PROTEIN 2A"/>
    <property type="match status" value="1"/>
</dbReference>
<accession>A0A378W7G8</accession>
<dbReference type="RefSeq" id="WP_036390380.1">
    <property type="nucleotide sequence ID" value="NZ_CP081000.1"/>
</dbReference>
<evidence type="ECO:0000313" key="5">
    <source>
        <dbReference type="Proteomes" id="UP000254945"/>
    </source>
</evidence>
<dbReference type="PANTHER" id="PTHR42796">
    <property type="entry name" value="FUMARYLACETOACETATE HYDROLASE DOMAIN-CONTAINING PROTEIN 2A-RELATED"/>
    <property type="match status" value="1"/>
</dbReference>
<dbReference type="Pfam" id="PF01557">
    <property type="entry name" value="FAA_hydrolase"/>
    <property type="match status" value="1"/>
</dbReference>
<name>A0A378W7G8_9MYCO</name>
<evidence type="ECO:0000313" key="4">
    <source>
        <dbReference type="EMBL" id="SUA28514.1"/>
    </source>
</evidence>
<protein>
    <submittedName>
        <fullName evidence="4">5-carboxymethyl-2-hydroxymuconate delta-isomerase</fullName>
    </submittedName>
</protein>
<sequence length="305" mass="32459">MHSYDAVWALATVRTRTGGTACAALYGPDVREVPCLGGYAGLFEALRDWDTLTPALRKYQPEQAALLFGAEVVAPIRYPRTLLCSGPNYRDHLAEMTHGTGDPDAITPFFFLKPPTTTVIGPGEAIVISGDAEDQVDWEAELGVVIGRAGRDISSEQAPSYVAGYTIVNDISARGPFRRPNAPHDAFAFDWFGQKALDTSCPTGPGLTPEWLVPDPHDLSIRLTVNDVDMQVSNTKEMIVGVCELIAAASSVVTLQPGDVIATGTPAGVGASSGRFLRPGDTVEVTIERLGRLLNPVVARAGTPT</sequence>
<keyword evidence="2" id="KW-0479">Metal-binding</keyword>